<keyword evidence="2" id="KW-1185">Reference proteome</keyword>
<name>A0ABW8NB88_9MICC</name>
<evidence type="ECO:0000313" key="2">
    <source>
        <dbReference type="Proteomes" id="UP001620520"/>
    </source>
</evidence>
<protein>
    <submittedName>
        <fullName evidence="1">Uncharacterized protein</fullName>
    </submittedName>
</protein>
<sequence>MRSGLSVNAGPQRLLGYASANPDFAVHGAVVITGHQEVGPSFALL</sequence>
<dbReference type="Proteomes" id="UP001620520">
    <property type="component" value="Unassembled WGS sequence"/>
</dbReference>
<reference evidence="1 2" key="1">
    <citation type="submission" date="2024-10" db="EMBL/GenBank/DDBJ databases">
        <title>Novel secondary metabolite-producing bacteria for plant disease control.</title>
        <authorList>
            <person name="Chevrette M."/>
        </authorList>
    </citation>
    <scope>NUCLEOTIDE SEQUENCE [LARGE SCALE GENOMIC DNA]</scope>
    <source>
        <strain evidence="1 2">J30 TE3557</strain>
    </source>
</reference>
<dbReference type="EMBL" id="JBIYEW010000003">
    <property type="protein sequence ID" value="MFK4640856.1"/>
    <property type="molecule type" value="Genomic_DNA"/>
</dbReference>
<evidence type="ECO:0000313" key="1">
    <source>
        <dbReference type="EMBL" id="MFK4640856.1"/>
    </source>
</evidence>
<proteinExistence type="predicted"/>
<gene>
    <name evidence="1" type="ORF">ABIA52_003745</name>
</gene>
<organism evidence="1 2">
    <name type="scientific">Paenarthrobacter histidinolovorans</name>
    <dbReference type="NCBI Taxonomy" id="43664"/>
    <lineage>
        <taxon>Bacteria</taxon>
        <taxon>Bacillati</taxon>
        <taxon>Actinomycetota</taxon>
        <taxon>Actinomycetes</taxon>
        <taxon>Micrococcales</taxon>
        <taxon>Micrococcaceae</taxon>
        <taxon>Paenarthrobacter</taxon>
    </lineage>
</organism>
<comment type="caution">
    <text evidence="1">The sequence shown here is derived from an EMBL/GenBank/DDBJ whole genome shotgun (WGS) entry which is preliminary data.</text>
</comment>
<accession>A0ABW8NB88</accession>